<dbReference type="STRING" id="98403.A0A151GTI0"/>
<sequence length="173" mass="17168">MKFFVPLTLLVAAGVSADGTASCDADFIVTQCLSTELPKAQACKTTDYDCLCAAYQSIATCYNNCPNDPRVSTAQGQVTQFCMNASVFGDRAVAAKTAAAAAAAKSDTSSPDTTDSEEAPAQTSSSRRPAASKSAATGTTSAPAAVNTNAAALARSGSAGGALVVAGVVAALL</sequence>
<comment type="caution">
    <text evidence="3">The sequence shown here is derived from an EMBL/GenBank/DDBJ whole genome shotgun (WGS) entry which is preliminary data.</text>
</comment>
<keyword evidence="4" id="KW-1185">Reference proteome</keyword>
<keyword evidence="2" id="KW-0732">Signal</keyword>
<dbReference type="OrthoDB" id="2507140at2759"/>
<dbReference type="RefSeq" id="XP_040659732.1">
    <property type="nucleotide sequence ID" value="XM_040798849.1"/>
</dbReference>
<feature type="signal peptide" evidence="2">
    <location>
        <begin position="1"/>
        <end position="17"/>
    </location>
</feature>
<gene>
    <name evidence="3" type="ORF">DCS_01517</name>
</gene>
<reference evidence="3 4" key="1">
    <citation type="journal article" date="2016" name="Sci. Rep.">
        <title>Insights into Adaptations to a Near-Obligate Nematode Endoparasitic Lifestyle from the Finished Genome of Drechmeria coniospora.</title>
        <authorList>
            <person name="Zhang L."/>
            <person name="Zhou Z."/>
            <person name="Guo Q."/>
            <person name="Fokkens L."/>
            <person name="Miskei M."/>
            <person name="Pocsi I."/>
            <person name="Zhang W."/>
            <person name="Chen M."/>
            <person name="Wang L."/>
            <person name="Sun Y."/>
            <person name="Donzelli B.G."/>
            <person name="Gibson D.M."/>
            <person name="Nelson D.R."/>
            <person name="Luo J.G."/>
            <person name="Rep M."/>
            <person name="Liu H."/>
            <person name="Yang S."/>
            <person name="Wang J."/>
            <person name="Krasnoff S.B."/>
            <person name="Xu Y."/>
            <person name="Molnar I."/>
            <person name="Lin M."/>
        </authorList>
    </citation>
    <scope>NUCLEOTIDE SEQUENCE [LARGE SCALE GENOMIC DNA]</scope>
    <source>
        <strain evidence="3 4">ARSEF 6962</strain>
    </source>
</reference>
<feature type="compositionally biased region" description="Low complexity" evidence="1">
    <location>
        <begin position="104"/>
        <end position="113"/>
    </location>
</feature>
<feature type="compositionally biased region" description="Low complexity" evidence="1">
    <location>
        <begin position="124"/>
        <end position="140"/>
    </location>
</feature>
<dbReference type="Proteomes" id="UP000076580">
    <property type="component" value="Chromosome 01"/>
</dbReference>
<dbReference type="EMBL" id="LAYC01000001">
    <property type="protein sequence ID" value="KYK60380.1"/>
    <property type="molecule type" value="Genomic_DNA"/>
</dbReference>
<dbReference type="AlphaFoldDB" id="A0A151GTI0"/>
<dbReference type="GeneID" id="63714160"/>
<dbReference type="InParanoid" id="A0A151GTI0"/>
<name>A0A151GTI0_DRECN</name>
<evidence type="ECO:0000256" key="1">
    <source>
        <dbReference type="SAM" id="MobiDB-lite"/>
    </source>
</evidence>
<protein>
    <recommendedName>
        <fullName evidence="5">GPI anchored serine-threonine rich protein</fullName>
    </recommendedName>
</protein>
<evidence type="ECO:0000313" key="4">
    <source>
        <dbReference type="Proteomes" id="UP000076580"/>
    </source>
</evidence>
<evidence type="ECO:0008006" key="5">
    <source>
        <dbReference type="Google" id="ProtNLM"/>
    </source>
</evidence>
<evidence type="ECO:0000256" key="2">
    <source>
        <dbReference type="SAM" id="SignalP"/>
    </source>
</evidence>
<feature type="region of interest" description="Disordered" evidence="1">
    <location>
        <begin position="104"/>
        <end position="140"/>
    </location>
</feature>
<organism evidence="3 4">
    <name type="scientific">Drechmeria coniospora</name>
    <name type="common">Nematophagous fungus</name>
    <name type="synonym">Meria coniospora</name>
    <dbReference type="NCBI Taxonomy" id="98403"/>
    <lineage>
        <taxon>Eukaryota</taxon>
        <taxon>Fungi</taxon>
        <taxon>Dikarya</taxon>
        <taxon>Ascomycota</taxon>
        <taxon>Pezizomycotina</taxon>
        <taxon>Sordariomycetes</taxon>
        <taxon>Hypocreomycetidae</taxon>
        <taxon>Hypocreales</taxon>
        <taxon>Ophiocordycipitaceae</taxon>
        <taxon>Drechmeria</taxon>
    </lineage>
</organism>
<proteinExistence type="predicted"/>
<accession>A0A151GTI0</accession>
<evidence type="ECO:0000313" key="3">
    <source>
        <dbReference type="EMBL" id="KYK60380.1"/>
    </source>
</evidence>
<feature type="chain" id="PRO_5007580892" description="GPI anchored serine-threonine rich protein" evidence="2">
    <location>
        <begin position="18"/>
        <end position="173"/>
    </location>
</feature>